<evidence type="ECO:0000256" key="1">
    <source>
        <dbReference type="SAM" id="MobiDB-lite"/>
    </source>
</evidence>
<dbReference type="AlphaFoldDB" id="A0AAV4YBA0"/>
<evidence type="ECO:0000313" key="3">
    <source>
        <dbReference type="Proteomes" id="UP001054945"/>
    </source>
</evidence>
<sequence length="163" mass="18035">MGFLADGEIEKNLSCSCVNNSGGRKGGICFYESTIRGLGPSKPVTSVDGLRSGRFVWILVPDFAHRMSRTLKYCPPADLLPKELGMACIFSFCLHHLCLQSLWYHAEPALSRLIASVSVEHEGENSSTSGTTMRKRTPSKDTHTPFPEKKKGVKEKNFQSRSL</sequence>
<reference evidence="2 3" key="1">
    <citation type="submission" date="2021-06" db="EMBL/GenBank/DDBJ databases">
        <title>Caerostris extrusa draft genome.</title>
        <authorList>
            <person name="Kono N."/>
            <person name="Arakawa K."/>
        </authorList>
    </citation>
    <scope>NUCLEOTIDE SEQUENCE [LARGE SCALE GENOMIC DNA]</scope>
</reference>
<name>A0AAV4YBA0_CAEEX</name>
<dbReference type="Proteomes" id="UP001054945">
    <property type="component" value="Unassembled WGS sequence"/>
</dbReference>
<gene>
    <name evidence="2" type="ORF">CEXT_60121</name>
</gene>
<comment type="caution">
    <text evidence="2">The sequence shown here is derived from an EMBL/GenBank/DDBJ whole genome shotgun (WGS) entry which is preliminary data.</text>
</comment>
<protein>
    <submittedName>
        <fullName evidence="2">Uncharacterized protein</fullName>
    </submittedName>
</protein>
<evidence type="ECO:0000313" key="2">
    <source>
        <dbReference type="EMBL" id="GIZ03490.1"/>
    </source>
</evidence>
<feature type="region of interest" description="Disordered" evidence="1">
    <location>
        <begin position="121"/>
        <end position="163"/>
    </location>
</feature>
<organism evidence="2 3">
    <name type="scientific">Caerostris extrusa</name>
    <name type="common">Bark spider</name>
    <name type="synonym">Caerostris bankana</name>
    <dbReference type="NCBI Taxonomy" id="172846"/>
    <lineage>
        <taxon>Eukaryota</taxon>
        <taxon>Metazoa</taxon>
        <taxon>Ecdysozoa</taxon>
        <taxon>Arthropoda</taxon>
        <taxon>Chelicerata</taxon>
        <taxon>Arachnida</taxon>
        <taxon>Araneae</taxon>
        <taxon>Araneomorphae</taxon>
        <taxon>Entelegynae</taxon>
        <taxon>Araneoidea</taxon>
        <taxon>Araneidae</taxon>
        <taxon>Caerostris</taxon>
    </lineage>
</organism>
<proteinExistence type="predicted"/>
<accession>A0AAV4YBA0</accession>
<feature type="compositionally biased region" description="Basic and acidic residues" evidence="1">
    <location>
        <begin position="138"/>
        <end position="163"/>
    </location>
</feature>
<dbReference type="EMBL" id="BPLR01018958">
    <property type="protein sequence ID" value="GIZ03490.1"/>
    <property type="molecule type" value="Genomic_DNA"/>
</dbReference>
<keyword evidence="3" id="KW-1185">Reference proteome</keyword>